<feature type="non-terminal residue" evidence="1">
    <location>
        <position position="103"/>
    </location>
</feature>
<comment type="caution">
    <text evidence="1">The sequence shown here is derived from an EMBL/GenBank/DDBJ whole genome shotgun (WGS) entry which is preliminary data.</text>
</comment>
<protein>
    <submittedName>
        <fullName evidence="1">Uncharacterized protein</fullName>
    </submittedName>
</protein>
<dbReference type="Proteomes" id="UP000626109">
    <property type="component" value="Unassembled WGS sequence"/>
</dbReference>
<feature type="non-terminal residue" evidence="1">
    <location>
        <position position="1"/>
    </location>
</feature>
<evidence type="ECO:0000313" key="2">
    <source>
        <dbReference type="Proteomes" id="UP000626109"/>
    </source>
</evidence>
<name>A0A813KH48_POLGL</name>
<dbReference type="AlphaFoldDB" id="A0A813KH48"/>
<proteinExistence type="predicted"/>
<accession>A0A813KH48</accession>
<sequence>VQPSWDLLGDGGVVFRHLSKPSASGPKPRDLSRVRASWKVWFLRNSELILSTAGAGFGGSADSLLDGTGAKDVVLDEGQLMVALELGLKEMQAGGRACVRVSE</sequence>
<dbReference type="InterPro" id="IPR046357">
    <property type="entry name" value="PPIase_dom_sf"/>
</dbReference>
<dbReference type="GO" id="GO:0003755">
    <property type="term" value="F:peptidyl-prolyl cis-trans isomerase activity"/>
    <property type="evidence" value="ECO:0007669"/>
    <property type="project" value="InterPro"/>
</dbReference>
<gene>
    <name evidence="1" type="ORF">PGLA2088_LOCUS32914</name>
</gene>
<evidence type="ECO:0000313" key="1">
    <source>
        <dbReference type="EMBL" id="CAE8703667.1"/>
    </source>
</evidence>
<reference evidence="1" key="1">
    <citation type="submission" date="2021-02" db="EMBL/GenBank/DDBJ databases">
        <authorList>
            <person name="Dougan E. K."/>
            <person name="Rhodes N."/>
            <person name="Thang M."/>
            <person name="Chan C."/>
        </authorList>
    </citation>
    <scope>NUCLEOTIDE SEQUENCE</scope>
</reference>
<dbReference type="EMBL" id="CAJNNW010030510">
    <property type="protein sequence ID" value="CAE8703667.1"/>
    <property type="molecule type" value="Genomic_DNA"/>
</dbReference>
<organism evidence="1 2">
    <name type="scientific">Polarella glacialis</name>
    <name type="common">Dinoflagellate</name>
    <dbReference type="NCBI Taxonomy" id="89957"/>
    <lineage>
        <taxon>Eukaryota</taxon>
        <taxon>Sar</taxon>
        <taxon>Alveolata</taxon>
        <taxon>Dinophyceae</taxon>
        <taxon>Suessiales</taxon>
        <taxon>Suessiaceae</taxon>
        <taxon>Polarella</taxon>
    </lineage>
</organism>
<dbReference type="Gene3D" id="3.10.50.40">
    <property type="match status" value="1"/>
</dbReference>